<dbReference type="InterPro" id="IPR001173">
    <property type="entry name" value="Glyco_trans_2-like"/>
</dbReference>
<gene>
    <name evidence="2" type="ORF">NC992_03300</name>
</gene>
<dbReference type="RefSeq" id="WP_190699338.1">
    <property type="nucleotide sequence ID" value="NZ_JAMPKX010000001.1"/>
</dbReference>
<evidence type="ECO:0000259" key="1">
    <source>
        <dbReference type="Pfam" id="PF00535"/>
    </source>
</evidence>
<keyword evidence="3" id="KW-1185">Reference proteome</keyword>
<dbReference type="PANTHER" id="PTHR43685">
    <property type="entry name" value="GLYCOSYLTRANSFERASE"/>
    <property type="match status" value="1"/>
</dbReference>
<proteinExistence type="predicted"/>
<dbReference type="InterPro" id="IPR029044">
    <property type="entry name" value="Nucleotide-diphossugar_trans"/>
</dbReference>
<dbReference type="InterPro" id="IPR050834">
    <property type="entry name" value="Glycosyltransf_2"/>
</dbReference>
<evidence type="ECO:0000313" key="2">
    <source>
        <dbReference type="EMBL" id="MEP0945891.1"/>
    </source>
</evidence>
<dbReference type="CDD" id="cd00761">
    <property type="entry name" value="Glyco_tranf_GTA_type"/>
    <property type="match status" value="1"/>
</dbReference>
<protein>
    <submittedName>
        <fullName evidence="2">Glycosyltransferase family 2 protein</fullName>
    </submittedName>
</protein>
<dbReference type="Proteomes" id="UP001482513">
    <property type="component" value="Unassembled WGS sequence"/>
</dbReference>
<dbReference type="Gene3D" id="3.90.550.10">
    <property type="entry name" value="Spore Coat Polysaccharide Biosynthesis Protein SpsA, Chain A"/>
    <property type="match status" value="1"/>
</dbReference>
<feature type="domain" description="Glycosyltransferase 2-like" evidence="1">
    <location>
        <begin position="4"/>
        <end position="145"/>
    </location>
</feature>
<reference evidence="2 3" key="1">
    <citation type="submission" date="2022-04" db="EMBL/GenBank/DDBJ databases">
        <title>Positive selection, recombination, and allopatry shape intraspecific diversity of widespread and dominant cyanobacteria.</title>
        <authorList>
            <person name="Wei J."/>
            <person name="Shu W."/>
            <person name="Hu C."/>
        </authorList>
    </citation>
    <scope>NUCLEOTIDE SEQUENCE [LARGE SCALE GENOMIC DNA]</scope>
    <source>
        <strain evidence="2 3">DQ-A4</strain>
    </source>
</reference>
<dbReference type="EMBL" id="JAMPKX010000001">
    <property type="protein sequence ID" value="MEP0945891.1"/>
    <property type="molecule type" value="Genomic_DNA"/>
</dbReference>
<dbReference type="PANTHER" id="PTHR43685:SF12">
    <property type="entry name" value="GLYCOSYL TRANSFERASE FAMILY 2"/>
    <property type="match status" value="1"/>
</dbReference>
<name>A0ABV0JZD8_9CYAN</name>
<evidence type="ECO:0000313" key="3">
    <source>
        <dbReference type="Proteomes" id="UP001482513"/>
    </source>
</evidence>
<accession>A0ABV0JZD8</accession>
<dbReference type="Pfam" id="PF00535">
    <property type="entry name" value="Glycos_transf_2"/>
    <property type="match status" value="1"/>
</dbReference>
<sequence>MKISVIVPCFNEAAVIGQQLEALAKQTVSPYEVIVADNGSTDSSLAVIEEYRDRLPRLKVIDAAGVKGASHARNAGAKVANSNYLAFCDADDVVDQGWLEALEQAFASHGFLACRLDNEMLNPGAVNTPQNQGLQNFRTPFYPFAGGCALAVRKDIHESVGGFDEAISHLEDADYCIRVQMTGHALTYVPEAVVHYRHGAGTKQSFVEARQATYRKAYNWGYGLATLYLRYRDQGMQLHGLAPRAVLIPLWGLRVLGTGFRSHSSLWRLGWHMGVVDRLLSTAEVPSPPVFTPPVAALAARS</sequence>
<organism evidence="2 3">
    <name type="scientific">Leptolyngbya subtilissima DQ-A4</name>
    <dbReference type="NCBI Taxonomy" id="2933933"/>
    <lineage>
        <taxon>Bacteria</taxon>
        <taxon>Bacillati</taxon>
        <taxon>Cyanobacteriota</taxon>
        <taxon>Cyanophyceae</taxon>
        <taxon>Leptolyngbyales</taxon>
        <taxon>Leptolyngbyaceae</taxon>
        <taxon>Leptolyngbya group</taxon>
        <taxon>Leptolyngbya</taxon>
    </lineage>
</organism>
<dbReference type="SUPFAM" id="SSF53448">
    <property type="entry name" value="Nucleotide-diphospho-sugar transferases"/>
    <property type="match status" value="1"/>
</dbReference>
<comment type="caution">
    <text evidence="2">The sequence shown here is derived from an EMBL/GenBank/DDBJ whole genome shotgun (WGS) entry which is preliminary data.</text>
</comment>